<comment type="caution">
    <text evidence="3">The sequence shown here is derived from an EMBL/GenBank/DDBJ whole genome shotgun (WGS) entry which is preliminary data.</text>
</comment>
<organism evidence="3 4">
    <name type="scientific">Arthrobacter horti</name>
    <dbReference type="NCBI Taxonomy" id="3068273"/>
    <lineage>
        <taxon>Bacteria</taxon>
        <taxon>Bacillati</taxon>
        <taxon>Actinomycetota</taxon>
        <taxon>Actinomycetes</taxon>
        <taxon>Micrococcales</taxon>
        <taxon>Micrococcaceae</taxon>
        <taxon>Arthrobacter</taxon>
    </lineage>
</organism>
<dbReference type="InterPro" id="IPR010998">
    <property type="entry name" value="Integrase_recombinase_N"/>
</dbReference>
<dbReference type="Gene3D" id="1.10.150.130">
    <property type="match status" value="1"/>
</dbReference>
<reference evidence="3 4" key="1">
    <citation type="submission" date="2023-08" db="EMBL/GenBank/DDBJ databases">
        <title>Arthrobacter horti sp. nov., isolated from forest soil.</title>
        <authorList>
            <person name="Park M."/>
        </authorList>
    </citation>
    <scope>NUCLEOTIDE SEQUENCE [LARGE SCALE GENOMIC DNA]</scope>
    <source>
        <strain evidence="3 4">YJM1</strain>
    </source>
</reference>
<accession>A0ABT9IKN7</accession>
<sequence length="259" mass="28911">MIRVEPNRSGKKRAIGTICSYNGKVDGYLIPEFGDTPVRQIDKEHIRMMTDRLDVIPSPLNPKSKFNGIARPVLIVRMMILRQAARDGIIPAAPDVSVPKQENLCGATLAELMRRGGHADIRFVLRYQHAIENSPTGCAIASKRGCVQAILKQPGQRQTSMHTSEVGPQRNGRHRLGSSLCSGNARNEIRLAGHRGGRVRNLRQDAPTPDRRRHRAWISCRSAHSRISRWAASADGRRDSRGEPTEQMLLAQRISLRRA</sequence>
<evidence type="ECO:0008006" key="5">
    <source>
        <dbReference type="Google" id="ProtNLM"/>
    </source>
</evidence>
<evidence type="ECO:0000256" key="2">
    <source>
        <dbReference type="SAM" id="MobiDB-lite"/>
    </source>
</evidence>
<evidence type="ECO:0000313" key="3">
    <source>
        <dbReference type="EMBL" id="MDP5226151.1"/>
    </source>
</evidence>
<evidence type="ECO:0000313" key="4">
    <source>
        <dbReference type="Proteomes" id="UP001232725"/>
    </source>
</evidence>
<proteinExistence type="predicted"/>
<dbReference type="EMBL" id="JAVALS010000001">
    <property type="protein sequence ID" value="MDP5226151.1"/>
    <property type="molecule type" value="Genomic_DNA"/>
</dbReference>
<keyword evidence="4" id="KW-1185">Reference proteome</keyword>
<gene>
    <name evidence="3" type="ORF">Q9R02_03170</name>
</gene>
<keyword evidence="1" id="KW-0238">DNA-binding</keyword>
<dbReference type="Proteomes" id="UP001232725">
    <property type="component" value="Unassembled WGS sequence"/>
</dbReference>
<name>A0ABT9IKN7_9MICC</name>
<protein>
    <recommendedName>
        <fullName evidence="5">Transposase</fullName>
    </recommendedName>
</protein>
<evidence type="ECO:0000256" key="1">
    <source>
        <dbReference type="ARBA" id="ARBA00023125"/>
    </source>
</evidence>
<feature type="region of interest" description="Disordered" evidence="2">
    <location>
        <begin position="153"/>
        <end position="180"/>
    </location>
</feature>
<dbReference type="RefSeq" id="WP_305995174.1">
    <property type="nucleotide sequence ID" value="NZ_JAVALS010000001.1"/>
</dbReference>